<evidence type="ECO:0000313" key="11">
    <source>
        <dbReference type="EMBL" id="HIR47117.1"/>
    </source>
</evidence>
<dbReference type="PRINTS" id="PR01005">
    <property type="entry name" value="FLGHOOKAP1"/>
</dbReference>
<proteinExistence type="inferred from homology"/>
<dbReference type="GO" id="GO:0005198">
    <property type="term" value="F:structural molecule activity"/>
    <property type="evidence" value="ECO:0007669"/>
    <property type="project" value="UniProtKB-UniRule"/>
</dbReference>
<name>A0A9D1DEE4_9FIRM</name>
<dbReference type="SUPFAM" id="SSF64518">
    <property type="entry name" value="Phase 1 flagellin"/>
    <property type="match status" value="1"/>
</dbReference>
<feature type="domain" description="Flagellar basal-body/hook protein C-terminal" evidence="9">
    <location>
        <begin position="495"/>
        <end position="532"/>
    </location>
</feature>
<dbReference type="InterPro" id="IPR002371">
    <property type="entry name" value="FlgK"/>
</dbReference>
<gene>
    <name evidence="7 11" type="primary">flgK</name>
    <name evidence="11" type="ORF">IAB89_05585</name>
</gene>
<keyword evidence="11" id="KW-0966">Cell projection</keyword>
<dbReference type="PANTHER" id="PTHR30033">
    <property type="entry name" value="FLAGELLAR HOOK-ASSOCIATED PROTEIN 1"/>
    <property type="match status" value="1"/>
</dbReference>
<reference evidence="11" key="2">
    <citation type="journal article" date="2021" name="PeerJ">
        <title>Extensive microbial diversity within the chicken gut microbiome revealed by metagenomics and culture.</title>
        <authorList>
            <person name="Gilroy R."/>
            <person name="Ravi A."/>
            <person name="Getino M."/>
            <person name="Pursley I."/>
            <person name="Horton D.L."/>
            <person name="Alikhan N.F."/>
            <person name="Baker D."/>
            <person name="Gharbi K."/>
            <person name="Hall N."/>
            <person name="Watson M."/>
            <person name="Adriaenssens E.M."/>
            <person name="Foster-Nyarko E."/>
            <person name="Jarju S."/>
            <person name="Secka A."/>
            <person name="Antonio M."/>
            <person name="Oren A."/>
            <person name="Chaudhuri R.R."/>
            <person name="La Ragione R."/>
            <person name="Hildebrand F."/>
            <person name="Pallen M.J."/>
        </authorList>
    </citation>
    <scope>NUCLEOTIDE SEQUENCE</scope>
    <source>
        <strain evidence="11">ChiSxjej1B13-7958</strain>
    </source>
</reference>
<reference evidence="11" key="1">
    <citation type="submission" date="2020-10" db="EMBL/GenBank/DDBJ databases">
        <authorList>
            <person name="Gilroy R."/>
        </authorList>
    </citation>
    <scope>NUCLEOTIDE SEQUENCE</scope>
    <source>
        <strain evidence="11">ChiSxjej1B13-7958</strain>
    </source>
</reference>
<evidence type="ECO:0000259" key="10">
    <source>
        <dbReference type="Pfam" id="PF22638"/>
    </source>
</evidence>
<dbReference type="InterPro" id="IPR053927">
    <property type="entry name" value="FlgK_helical"/>
</dbReference>
<comment type="caution">
    <text evidence="11">The sequence shown here is derived from an EMBL/GenBank/DDBJ whole genome shotgun (WGS) entry which is preliminary data.</text>
</comment>
<keyword evidence="11" id="KW-0282">Flagellum</keyword>
<evidence type="ECO:0000313" key="12">
    <source>
        <dbReference type="Proteomes" id="UP000824242"/>
    </source>
</evidence>
<accession>A0A9D1DEE4</accession>
<evidence type="ECO:0000256" key="4">
    <source>
        <dbReference type="ARBA" id="ARBA00016244"/>
    </source>
</evidence>
<evidence type="ECO:0000256" key="5">
    <source>
        <dbReference type="ARBA" id="ARBA00022525"/>
    </source>
</evidence>
<dbReference type="Pfam" id="PF22638">
    <property type="entry name" value="FlgK_D1"/>
    <property type="match status" value="1"/>
</dbReference>
<organism evidence="11 12">
    <name type="scientific">Candidatus Caccousia avicola</name>
    <dbReference type="NCBI Taxonomy" id="2840721"/>
    <lineage>
        <taxon>Bacteria</taxon>
        <taxon>Bacillati</taxon>
        <taxon>Bacillota</taxon>
        <taxon>Clostridia</taxon>
        <taxon>Eubacteriales</taxon>
        <taxon>Oscillospiraceae</taxon>
        <taxon>Oscillospiraceae incertae sedis</taxon>
        <taxon>Candidatus Caccousia</taxon>
    </lineage>
</organism>
<keyword evidence="5 7" id="KW-0964">Secreted</keyword>
<dbReference type="GO" id="GO:0044780">
    <property type="term" value="P:bacterial-type flagellum assembly"/>
    <property type="evidence" value="ECO:0007669"/>
    <property type="project" value="InterPro"/>
</dbReference>
<dbReference type="AlphaFoldDB" id="A0A9D1DEE4"/>
<dbReference type="Proteomes" id="UP000824242">
    <property type="component" value="Unassembled WGS sequence"/>
</dbReference>
<feature type="coiled-coil region" evidence="8">
    <location>
        <begin position="164"/>
        <end position="191"/>
    </location>
</feature>
<feature type="domain" description="Flagellar hook-associated protein FlgK helical" evidence="10">
    <location>
        <begin position="150"/>
        <end position="375"/>
    </location>
</feature>
<keyword evidence="8" id="KW-0175">Coiled coil</keyword>
<keyword evidence="6 7" id="KW-0975">Bacterial flagellum</keyword>
<evidence type="ECO:0000256" key="6">
    <source>
        <dbReference type="ARBA" id="ARBA00023143"/>
    </source>
</evidence>
<sequence>MSSTFGTITTVRLGIYAAQKGLDVTGNNITNINTNGYTRQRLDQISLVTSASDKYGSQYKARVGQGPVLTGISQLRDPGMDISYRKANSDVGSADQMLAGLEDLAGILDEVGKGDGEQDDGVILNQLNDLRDLINQALTNGIEDYEGSIRASANALCTQFHQYAKALEGLMEDYETQLNEDTTRVNQILTELRDVNLQIRNSDVRGDAALELRDQRNLLLDELSGYMKIDVTYSMVDAGGGYMVEEMSVKLADKNNPETFLVKGEYAARIGTTGQADGYKVNVYALRNKDGEKKDPNATDPVTLGDNDLYGSLQSLRELLTEEGEYASAADSKTDPNAASKRGIPYYIHQLDNLARTFARKMNELNNTGLEGAGNLFDSNDANNRVITAGNICISQEWAEGSVKMQSTANPNAPTDDRSRLAEFLNLFNRKDISFDLNNAPGADDPAGSPYTGSFESMLLRIQSTLAQDQMAATTTVSNYAITLNNVYTDRDSITGVDLNDEATSLMVYQKAYTAACRVLTTLEEAIDTLLNATA</sequence>
<evidence type="ECO:0000256" key="7">
    <source>
        <dbReference type="RuleBase" id="RU362065"/>
    </source>
</evidence>
<dbReference type="Pfam" id="PF06429">
    <property type="entry name" value="Flg_bbr_C"/>
    <property type="match status" value="1"/>
</dbReference>
<evidence type="ECO:0000256" key="8">
    <source>
        <dbReference type="SAM" id="Coils"/>
    </source>
</evidence>
<comment type="similarity">
    <text evidence="3 7">Belongs to the flagella basal body rod proteins family.</text>
</comment>
<comment type="subcellular location">
    <subcellularLocation>
        <location evidence="1 7">Bacterial flagellum</location>
    </subcellularLocation>
    <subcellularLocation>
        <location evidence="2 7">Secreted</location>
    </subcellularLocation>
</comment>
<dbReference type="GO" id="GO:0009424">
    <property type="term" value="C:bacterial-type flagellum hook"/>
    <property type="evidence" value="ECO:0007669"/>
    <property type="project" value="UniProtKB-UniRule"/>
</dbReference>
<dbReference type="PANTHER" id="PTHR30033:SF2">
    <property type="entry name" value="FLAGELLAR HOOK PROTEIN"/>
    <property type="match status" value="1"/>
</dbReference>
<dbReference type="GO" id="GO:0005576">
    <property type="term" value="C:extracellular region"/>
    <property type="evidence" value="ECO:0007669"/>
    <property type="project" value="UniProtKB-SubCell"/>
</dbReference>
<dbReference type="EMBL" id="DVGZ01000056">
    <property type="protein sequence ID" value="HIR47117.1"/>
    <property type="molecule type" value="Genomic_DNA"/>
</dbReference>
<dbReference type="NCBIfam" id="TIGR02492">
    <property type="entry name" value="flgK_ends"/>
    <property type="match status" value="1"/>
</dbReference>
<protein>
    <recommendedName>
        <fullName evidence="4 7">Flagellar hook-associated protein 1</fullName>
        <shortName evidence="7">HAP1</shortName>
    </recommendedName>
</protein>
<keyword evidence="11" id="KW-0969">Cilium</keyword>
<evidence type="ECO:0000256" key="1">
    <source>
        <dbReference type="ARBA" id="ARBA00004365"/>
    </source>
</evidence>
<evidence type="ECO:0000256" key="2">
    <source>
        <dbReference type="ARBA" id="ARBA00004613"/>
    </source>
</evidence>
<evidence type="ECO:0000259" key="9">
    <source>
        <dbReference type="Pfam" id="PF06429"/>
    </source>
</evidence>
<dbReference type="InterPro" id="IPR010930">
    <property type="entry name" value="Flg_bb/hook_C_dom"/>
</dbReference>
<evidence type="ECO:0000256" key="3">
    <source>
        <dbReference type="ARBA" id="ARBA00009677"/>
    </source>
</evidence>